<evidence type="ECO:0000313" key="2">
    <source>
        <dbReference type="Proteomes" id="UP000654452"/>
    </source>
</evidence>
<dbReference type="InterPro" id="IPR027417">
    <property type="entry name" value="P-loop_NTPase"/>
</dbReference>
<keyword evidence="2" id="KW-1185">Reference proteome</keyword>
<accession>A0ABS1I9K4</accession>
<dbReference type="RefSeq" id="WP_200487754.1">
    <property type="nucleotide sequence ID" value="NZ_JAEPIV010000055.1"/>
</dbReference>
<evidence type="ECO:0008006" key="3">
    <source>
        <dbReference type="Google" id="ProtNLM"/>
    </source>
</evidence>
<protein>
    <recommendedName>
        <fullName evidence="3">ParA family protein</fullName>
    </recommendedName>
</protein>
<dbReference type="EMBL" id="JAEPIV010000055">
    <property type="protein sequence ID" value="MBK4723407.1"/>
    <property type="molecule type" value="Genomic_DNA"/>
</dbReference>
<proteinExistence type="predicted"/>
<dbReference type="Proteomes" id="UP000654452">
    <property type="component" value="Unassembled WGS sequence"/>
</dbReference>
<gene>
    <name evidence="1" type="ORF">JJL56_31645</name>
</gene>
<reference evidence="1 2" key="1">
    <citation type="submission" date="2021-01" db="EMBL/GenBank/DDBJ databases">
        <title>Azospirillum sp. YIM DDC1 draft genome.</title>
        <authorList>
            <person name="Wang Y.-X."/>
        </authorList>
    </citation>
    <scope>NUCLEOTIDE SEQUENCE [LARGE SCALE GENOMIC DNA]</scope>
    <source>
        <strain evidence="1 2">YIM DDC1</strain>
    </source>
</reference>
<comment type="caution">
    <text evidence="1">The sequence shown here is derived from an EMBL/GenBank/DDBJ whole genome shotgun (WGS) entry which is preliminary data.</text>
</comment>
<dbReference type="SUPFAM" id="SSF52540">
    <property type="entry name" value="P-loop containing nucleoside triphosphate hydrolases"/>
    <property type="match status" value="1"/>
</dbReference>
<sequence>MKTVAFLGRKGGSTKTSCSHLLAMAAGLAGWAPVMVQTDVRTATPPASVEGRPYWLFGLQATAPDQAAAAMVKIMEEAAKTEGSLVVLDGGANRDAVDEALAGLADLVIVPVTDGPEDLEVAVDDRRRLMAHLKASKRRTPVKLLLSRWPGRKDEFERFTRQEYVASFLRDTEGARLATVVPRMLSTKALLDHTAPESGPAVRKVGRALLDEVTKLLL</sequence>
<organism evidence="1 2">
    <name type="scientific">Azospirillum aestuarii</name>
    <dbReference type="NCBI Taxonomy" id="2802052"/>
    <lineage>
        <taxon>Bacteria</taxon>
        <taxon>Pseudomonadati</taxon>
        <taxon>Pseudomonadota</taxon>
        <taxon>Alphaproteobacteria</taxon>
        <taxon>Rhodospirillales</taxon>
        <taxon>Azospirillaceae</taxon>
        <taxon>Azospirillum</taxon>
    </lineage>
</organism>
<evidence type="ECO:0000313" key="1">
    <source>
        <dbReference type="EMBL" id="MBK4723407.1"/>
    </source>
</evidence>
<dbReference type="Gene3D" id="3.40.50.300">
    <property type="entry name" value="P-loop containing nucleotide triphosphate hydrolases"/>
    <property type="match status" value="1"/>
</dbReference>
<name>A0ABS1I9K4_9PROT</name>